<proteinExistence type="predicted"/>
<organism evidence="1 2">
    <name type="scientific">Spiroplasma floricola 23-6</name>
    <dbReference type="NCBI Taxonomy" id="1336749"/>
    <lineage>
        <taxon>Bacteria</taxon>
        <taxon>Bacillati</taxon>
        <taxon>Mycoplasmatota</taxon>
        <taxon>Mollicutes</taxon>
        <taxon>Entomoplasmatales</taxon>
        <taxon>Spiroplasmataceae</taxon>
        <taxon>Spiroplasma</taxon>
    </lineage>
</organism>
<protein>
    <submittedName>
        <fullName evidence="1">Uncharacterized protein</fullName>
    </submittedName>
</protein>
<dbReference type="AlphaFoldDB" id="A0A2K8SFA0"/>
<name>A0A2K8SFA0_9MOLU</name>
<gene>
    <name evidence="1" type="ORF">SFLOR_v1c09770</name>
</gene>
<dbReference type="EMBL" id="CP025057">
    <property type="protein sequence ID" value="AUB32025.1"/>
    <property type="molecule type" value="Genomic_DNA"/>
</dbReference>
<evidence type="ECO:0000313" key="1">
    <source>
        <dbReference type="EMBL" id="AUB32025.1"/>
    </source>
</evidence>
<dbReference type="Proteomes" id="UP000231823">
    <property type="component" value="Chromosome"/>
</dbReference>
<keyword evidence="2" id="KW-1185">Reference proteome</keyword>
<accession>A0A2K8SFA0</accession>
<reference evidence="1 2" key="1">
    <citation type="submission" date="2017-12" db="EMBL/GenBank/DDBJ databases">
        <title>Complete genome sequence of Spiroplasma floricola 23-6 (ATCC 29989).</title>
        <authorList>
            <person name="Tsai Y.-M."/>
            <person name="Wu P.-S."/>
            <person name="Lo W.-S."/>
            <person name="Kuo C.-H."/>
        </authorList>
    </citation>
    <scope>NUCLEOTIDE SEQUENCE [LARGE SCALE GENOMIC DNA]</scope>
    <source>
        <strain evidence="1 2">23-6</strain>
    </source>
</reference>
<dbReference type="KEGG" id="sfz:SFLOR_v1c09770"/>
<evidence type="ECO:0000313" key="2">
    <source>
        <dbReference type="Proteomes" id="UP000231823"/>
    </source>
</evidence>
<sequence length="72" mass="8363">MGLTGSGKTEYIKLKYCFMCKTKISKGKKNIKVPLLYNKDFYEGIKIKRAVCSSKCKSDFKFAPFYNNLYLK</sequence>